<gene>
    <name evidence="1" type="ORF">MPOL1434_LOCUS7480</name>
</gene>
<proteinExistence type="predicted"/>
<protein>
    <submittedName>
        <fullName evidence="1">Uncharacterized protein</fullName>
    </submittedName>
</protein>
<organism evidence="1">
    <name type="scientific">Minutocellus polymorphus</name>
    <dbReference type="NCBI Taxonomy" id="265543"/>
    <lineage>
        <taxon>Eukaryota</taxon>
        <taxon>Sar</taxon>
        <taxon>Stramenopiles</taxon>
        <taxon>Ochrophyta</taxon>
        <taxon>Bacillariophyta</taxon>
        <taxon>Mediophyceae</taxon>
        <taxon>Cymatosirophycidae</taxon>
        <taxon>Cymatosirales</taxon>
        <taxon>Cymatosiraceae</taxon>
        <taxon>Minutocellus</taxon>
    </lineage>
</organism>
<sequence length="388" mass="42563">MDALSTIISTKDIIMPRPSIESVGPTWHVPGISFLPRVPPFYTLERTRVTVNAEDGSPPEVAQQISSLLQVESLDATFYNDQATAIVRCPNSLAFVIQMYQADVDHSGGGEDAASGRSSGFIVEVQKKGGDSLRYHKYARTILRTAASGIASENIAETPVRLRQPPRATVLATDDRAKIERDVVYTLERATSLFQKDRLDANILGMESLVLLSGIQSSGNDRATCTSQYILGGPGFKILRTILKKCLWPKWDAAEDFGGEDTDMFEKGQWESMKERALVVLGNALSLLAEGNVFDMKEWIADDGVSLDQVLVEEIKAAELNPENSYQALRSLNSLISFGNAQAMSYTLMELNMPAIVSGAQRVGRLRHALLDEEAARLLAKLENVTPK</sequence>
<dbReference type="AlphaFoldDB" id="A0A7S0AST1"/>
<reference evidence="1" key="1">
    <citation type="submission" date="2021-01" db="EMBL/GenBank/DDBJ databases">
        <authorList>
            <person name="Corre E."/>
            <person name="Pelletier E."/>
            <person name="Niang G."/>
            <person name="Scheremetjew M."/>
            <person name="Finn R."/>
            <person name="Kale V."/>
            <person name="Holt S."/>
            <person name="Cochrane G."/>
            <person name="Meng A."/>
            <person name="Brown T."/>
            <person name="Cohen L."/>
        </authorList>
    </citation>
    <scope>NUCLEOTIDE SEQUENCE</scope>
    <source>
        <strain evidence="1">CCMP3303</strain>
    </source>
</reference>
<name>A0A7S0AST1_9STRA</name>
<accession>A0A7S0AST1</accession>
<dbReference type="EMBL" id="HBEJ01012755">
    <property type="protein sequence ID" value="CAD8373478.1"/>
    <property type="molecule type" value="Transcribed_RNA"/>
</dbReference>
<evidence type="ECO:0000313" key="1">
    <source>
        <dbReference type="EMBL" id="CAD8373478.1"/>
    </source>
</evidence>